<dbReference type="OrthoDB" id="9799580at2"/>
<organism evidence="2 3">
    <name type="scientific">Sediminibacillus albus</name>
    <dbReference type="NCBI Taxonomy" id="407036"/>
    <lineage>
        <taxon>Bacteria</taxon>
        <taxon>Bacillati</taxon>
        <taxon>Bacillota</taxon>
        <taxon>Bacilli</taxon>
        <taxon>Bacillales</taxon>
        <taxon>Bacillaceae</taxon>
        <taxon>Sediminibacillus</taxon>
    </lineage>
</organism>
<gene>
    <name evidence="2" type="ORF">SAMN05216243_1608</name>
</gene>
<comment type="function">
    <text evidence="1">Regulates expression of the glpD operon. In the presence of glycerol 3-phosphate (G3P) causes antitermination of transcription of glpD at the inverted repeat of the leader region to enhance its transcription. Binds and stabilizes glpD leader mRNA.</text>
</comment>
<dbReference type="GO" id="GO:0003723">
    <property type="term" value="F:RNA binding"/>
    <property type="evidence" value="ECO:0007669"/>
    <property type="project" value="UniProtKB-KW"/>
</dbReference>
<sequence length="182" mass="20458">MELQGILPAIRDMKEFEKLLASDYEYVIFLETRLSQLVSLMKYAKRENKKVFVHADLIQGLKTDDAGVEFLIRNLKPDGIISTRGNVISLAKKHRILAVQRLFALDSHALENNIKIINKVKPDYIEVLPGLIPKVIGEIFERTSIPVIAGGLIRTNEDVESAYQGGAKAVTTSRAELWDIKN</sequence>
<dbReference type="InterPro" id="IPR013785">
    <property type="entry name" value="Aldolase_TIM"/>
</dbReference>
<accession>A0A1G8YGL3</accession>
<dbReference type="EMBL" id="FNFL01000002">
    <property type="protein sequence ID" value="SDK01978.1"/>
    <property type="molecule type" value="Genomic_DNA"/>
</dbReference>
<dbReference type="AlphaFoldDB" id="A0A1G8YGL3"/>
<dbReference type="Proteomes" id="UP000198694">
    <property type="component" value="Unassembled WGS sequence"/>
</dbReference>
<dbReference type="PANTHER" id="PTHR35787:SF1">
    <property type="entry name" value="GLYCEROL UPTAKE OPERON ANTITERMINATOR REGULATORY PROTEIN"/>
    <property type="match status" value="1"/>
</dbReference>
<dbReference type="InterPro" id="IPR006699">
    <property type="entry name" value="GlpP"/>
</dbReference>
<dbReference type="PIRSF" id="PIRSF016897">
    <property type="entry name" value="GlpP"/>
    <property type="match status" value="1"/>
</dbReference>
<dbReference type="Gene3D" id="3.20.20.70">
    <property type="entry name" value="Aldolase class I"/>
    <property type="match status" value="1"/>
</dbReference>
<proteinExistence type="predicted"/>
<dbReference type="GO" id="GO:0006071">
    <property type="term" value="P:glycerol metabolic process"/>
    <property type="evidence" value="ECO:0007669"/>
    <property type="project" value="UniProtKB-UniRule"/>
</dbReference>
<keyword evidence="3" id="KW-1185">Reference proteome</keyword>
<dbReference type="RefSeq" id="WP_093212843.1">
    <property type="nucleotide sequence ID" value="NZ_FNFL01000002.1"/>
</dbReference>
<dbReference type="GO" id="GO:0045893">
    <property type="term" value="P:positive regulation of DNA-templated transcription"/>
    <property type="evidence" value="ECO:0007669"/>
    <property type="project" value="TreeGrafter"/>
</dbReference>
<keyword evidence="1" id="KW-0319">Glycerol metabolism</keyword>
<dbReference type="GO" id="GO:0001072">
    <property type="term" value="F:transcription antitermination factor activity, RNA binding"/>
    <property type="evidence" value="ECO:0007669"/>
    <property type="project" value="TreeGrafter"/>
</dbReference>
<keyword evidence="1" id="KW-0804">Transcription</keyword>
<keyword evidence="1" id="KW-0694">RNA-binding</keyword>
<keyword evidence="1" id="KW-0805">Transcription regulation</keyword>
<name>A0A1G8YGL3_9BACI</name>
<dbReference type="SUPFAM" id="SSF110391">
    <property type="entry name" value="GlpP-like"/>
    <property type="match status" value="1"/>
</dbReference>
<dbReference type="PANTHER" id="PTHR35787">
    <property type="entry name" value="GLYCEROL UPTAKE OPERON ANTITERMINATOR REGULATORY PROTEIN"/>
    <property type="match status" value="1"/>
</dbReference>
<dbReference type="STRING" id="407036.SAMN05216243_1608"/>
<protein>
    <recommendedName>
        <fullName evidence="1">Glycerol uptake operon antiterminator regulatory protein</fullName>
    </recommendedName>
</protein>
<evidence type="ECO:0000313" key="3">
    <source>
        <dbReference type="Proteomes" id="UP000198694"/>
    </source>
</evidence>
<dbReference type="Pfam" id="PF04309">
    <property type="entry name" value="G3P_antiterm"/>
    <property type="match status" value="1"/>
</dbReference>
<evidence type="ECO:0000313" key="2">
    <source>
        <dbReference type="EMBL" id="SDK01978.1"/>
    </source>
</evidence>
<evidence type="ECO:0000256" key="1">
    <source>
        <dbReference type="PIRNR" id="PIRNR016897"/>
    </source>
</evidence>
<reference evidence="2 3" key="1">
    <citation type="submission" date="2016-10" db="EMBL/GenBank/DDBJ databases">
        <authorList>
            <person name="de Groot N.N."/>
        </authorList>
    </citation>
    <scope>NUCLEOTIDE SEQUENCE [LARGE SCALE GENOMIC DNA]</scope>
    <source>
        <strain evidence="2 3">CGMCC 1.6502</strain>
    </source>
</reference>